<protein>
    <submittedName>
        <fullName evidence="1">Uncharacterized protein</fullName>
    </submittedName>
</protein>
<evidence type="ECO:0000313" key="2">
    <source>
        <dbReference type="Proteomes" id="UP000499080"/>
    </source>
</evidence>
<comment type="caution">
    <text evidence="1">The sequence shown here is derived from an EMBL/GenBank/DDBJ whole genome shotgun (WGS) entry which is preliminary data.</text>
</comment>
<gene>
    <name evidence="1" type="ORF">AVEN_84418_1</name>
</gene>
<accession>A0A4Y2UP31</accession>
<name>A0A4Y2UP31_ARAVE</name>
<evidence type="ECO:0000313" key="1">
    <source>
        <dbReference type="EMBL" id="GBO13901.1"/>
    </source>
</evidence>
<keyword evidence="2" id="KW-1185">Reference proteome</keyword>
<reference evidence="1 2" key="1">
    <citation type="journal article" date="2019" name="Sci. Rep.">
        <title>Orb-weaving spider Araneus ventricosus genome elucidates the spidroin gene catalogue.</title>
        <authorList>
            <person name="Kono N."/>
            <person name="Nakamura H."/>
            <person name="Ohtoshi R."/>
            <person name="Moran D.A.P."/>
            <person name="Shinohara A."/>
            <person name="Yoshida Y."/>
            <person name="Fujiwara M."/>
            <person name="Mori M."/>
            <person name="Tomita M."/>
            <person name="Arakawa K."/>
        </authorList>
    </citation>
    <scope>NUCLEOTIDE SEQUENCE [LARGE SCALE GENOMIC DNA]</scope>
</reference>
<proteinExistence type="predicted"/>
<dbReference type="AlphaFoldDB" id="A0A4Y2UP31"/>
<dbReference type="EMBL" id="BGPR01038121">
    <property type="protein sequence ID" value="GBO13901.1"/>
    <property type="molecule type" value="Genomic_DNA"/>
</dbReference>
<sequence length="119" mass="13561">MGNKSIYVSDSKRILGYGYPAGLGFVDPTPRKIGQMDYPDKPYQNTIHVLVMHLYENLTSSDIKTTLLLANSVNARYRLENRSFFAKRDPNRLEKGARIALFVNGRKKVTSPKVNENLR</sequence>
<dbReference type="Proteomes" id="UP000499080">
    <property type="component" value="Unassembled WGS sequence"/>
</dbReference>
<organism evidence="1 2">
    <name type="scientific">Araneus ventricosus</name>
    <name type="common">Orbweaver spider</name>
    <name type="synonym">Epeira ventricosa</name>
    <dbReference type="NCBI Taxonomy" id="182803"/>
    <lineage>
        <taxon>Eukaryota</taxon>
        <taxon>Metazoa</taxon>
        <taxon>Ecdysozoa</taxon>
        <taxon>Arthropoda</taxon>
        <taxon>Chelicerata</taxon>
        <taxon>Arachnida</taxon>
        <taxon>Araneae</taxon>
        <taxon>Araneomorphae</taxon>
        <taxon>Entelegynae</taxon>
        <taxon>Araneoidea</taxon>
        <taxon>Araneidae</taxon>
        <taxon>Araneus</taxon>
    </lineage>
</organism>